<feature type="chain" id="PRO_5044548159" description="PBS lyase" evidence="1">
    <location>
        <begin position="28"/>
        <end position="256"/>
    </location>
</feature>
<dbReference type="EMBL" id="SOBK01000001">
    <property type="protein sequence ID" value="TDT91820.1"/>
    <property type="molecule type" value="Genomic_DNA"/>
</dbReference>
<dbReference type="KEGG" id="dej:AWY79_06765"/>
<proteinExistence type="predicted"/>
<reference evidence="2 4" key="1">
    <citation type="journal article" date="2016" name="Front. Microbiol.">
        <title>Genome Sequence of the Piezophilic, Mesophilic Sulfate-Reducing Bacterium Desulfovibrio indicus J2T.</title>
        <authorList>
            <person name="Cao J."/>
            <person name="Maignien L."/>
            <person name="Shao Z."/>
            <person name="Alain K."/>
            <person name="Jebbar M."/>
        </authorList>
    </citation>
    <scope>NUCLEOTIDE SEQUENCE [LARGE SCALE GENOMIC DNA]</scope>
    <source>
        <strain evidence="2 4">J2</strain>
    </source>
</reference>
<keyword evidence="4" id="KW-1185">Reference proteome</keyword>
<feature type="signal peptide" evidence="1">
    <location>
        <begin position="1"/>
        <end position="27"/>
    </location>
</feature>
<protein>
    <recommendedName>
        <fullName evidence="6">PBS lyase</fullName>
    </recommendedName>
</protein>
<organism evidence="3 5">
    <name type="scientific">Pseudodesulfovibrio indicus</name>
    <dbReference type="NCBI Taxonomy" id="1716143"/>
    <lineage>
        <taxon>Bacteria</taxon>
        <taxon>Pseudomonadati</taxon>
        <taxon>Thermodesulfobacteriota</taxon>
        <taxon>Desulfovibrionia</taxon>
        <taxon>Desulfovibrionales</taxon>
        <taxon>Desulfovibrionaceae</taxon>
    </lineage>
</organism>
<evidence type="ECO:0000313" key="4">
    <source>
        <dbReference type="Proteomes" id="UP000055611"/>
    </source>
</evidence>
<dbReference type="RefSeq" id="WP_066801868.1">
    <property type="nucleotide sequence ID" value="NZ_CP014206.1"/>
</dbReference>
<evidence type="ECO:0000313" key="3">
    <source>
        <dbReference type="EMBL" id="TDT91820.1"/>
    </source>
</evidence>
<evidence type="ECO:0000313" key="2">
    <source>
        <dbReference type="EMBL" id="AMK10827.1"/>
    </source>
</evidence>
<evidence type="ECO:0000313" key="5">
    <source>
        <dbReference type="Proteomes" id="UP000295506"/>
    </source>
</evidence>
<dbReference type="Proteomes" id="UP000055611">
    <property type="component" value="Chromosome"/>
</dbReference>
<name>A0A126QLV9_9BACT</name>
<keyword evidence="1" id="KW-0732">Signal</keyword>
<dbReference type="Proteomes" id="UP000295506">
    <property type="component" value="Unassembled WGS sequence"/>
</dbReference>
<evidence type="ECO:0000256" key="1">
    <source>
        <dbReference type="SAM" id="SignalP"/>
    </source>
</evidence>
<dbReference type="EMBL" id="CP014206">
    <property type="protein sequence ID" value="AMK10827.1"/>
    <property type="molecule type" value="Genomic_DNA"/>
</dbReference>
<dbReference type="AlphaFoldDB" id="A0A126QLV9"/>
<reference evidence="3 5" key="2">
    <citation type="submission" date="2019-03" db="EMBL/GenBank/DDBJ databases">
        <title>Genomic Encyclopedia of Type Strains, Phase IV (KMG-IV): sequencing the most valuable type-strain genomes for metagenomic binning, comparative biology and taxonomic classification.</title>
        <authorList>
            <person name="Goeker M."/>
        </authorList>
    </citation>
    <scope>NUCLEOTIDE SEQUENCE [LARGE SCALE GENOMIC DNA]</scope>
    <source>
        <strain evidence="3 5">DSM 101483</strain>
    </source>
</reference>
<accession>A0A126QLV9</accession>
<dbReference type="OrthoDB" id="5464757at2"/>
<evidence type="ECO:0008006" key="6">
    <source>
        <dbReference type="Google" id="ProtNLM"/>
    </source>
</evidence>
<sequence length="256" mass="27750">MSKHCSLHTLAFLLAVCLSFQALPAGAQDESLSSLAARARECGVCSETLDRVLDSAGESQVTEPEGASLIRPLIEACDLRLPLNPFCEKLEEGLSKHVRPPLIVRALQLKIEDYVFARSLLPGPQEEINPRLLTILGEGLSKGTPRADVEAYVGEFSSQPPEPFLAGAEMVCLLGQVRFDYGLTRTMLEAGFKSGGLDGEWRFFIWTVLVARQRGITDPQIAHEAVLVLADKGAPSDVSSRLGFSSRNLSGRSSVK</sequence>
<gene>
    <name evidence="2" type="ORF">AWY79_06765</name>
    <name evidence="3" type="ORF">EDC59_101222</name>
</gene>